<feature type="domain" description="Metallo-beta-lactamase" evidence="1">
    <location>
        <begin position="26"/>
        <end position="241"/>
    </location>
</feature>
<dbReference type="InterPro" id="IPR036388">
    <property type="entry name" value="WH-like_DNA-bd_sf"/>
</dbReference>
<dbReference type="Pfam" id="PF00753">
    <property type="entry name" value="Lactamase_B"/>
    <property type="match status" value="1"/>
</dbReference>
<dbReference type="EMBL" id="FMUX01000029">
    <property type="protein sequence ID" value="SCY86433.1"/>
    <property type="molecule type" value="Genomic_DNA"/>
</dbReference>
<reference evidence="2 3" key="1">
    <citation type="submission" date="2016-10" db="EMBL/GenBank/DDBJ databases">
        <authorList>
            <person name="de Groot N.N."/>
        </authorList>
    </citation>
    <scope>NUCLEOTIDE SEQUENCE [LARGE SCALE GENOMIC DNA]</scope>
    <source>
        <strain evidence="2 3">AA1</strain>
    </source>
</reference>
<evidence type="ECO:0000313" key="3">
    <source>
        <dbReference type="Proteomes" id="UP000198870"/>
    </source>
</evidence>
<evidence type="ECO:0000313" key="2">
    <source>
        <dbReference type="EMBL" id="SCY86433.1"/>
    </source>
</evidence>
<organism evidence="2 3">
    <name type="scientific">Desulfoluna spongiiphila</name>
    <dbReference type="NCBI Taxonomy" id="419481"/>
    <lineage>
        <taxon>Bacteria</taxon>
        <taxon>Pseudomonadati</taxon>
        <taxon>Thermodesulfobacteriota</taxon>
        <taxon>Desulfobacteria</taxon>
        <taxon>Desulfobacterales</taxon>
        <taxon>Desulfolunaceae</taxon>
        <taxon>Desulfoluna</taxon>
    </lineage>
</organism>
<evidence type="ECO:0000259" key="1">
    <source>
        <dbReference type="SMART" id="SM00849"/>
    </source>
</evidence>
<dbReference type="OrthoDB" id="9802248at2"/>
<dbReference type="AlphaFoldDB" id="A0A1G5JDH2"/>
<proteinExistence type="predicted"/>
<keyword evidence="3" id="KW-1185">Reference proteome</keyword>
<dbReference type="SMART" id="SM00849">
    <property type="entry name" value="Lactamase_B"/>
    <property type="match status" value="1"/>
</dbReference>
<sequence length="330" mass="36322">MAGYEKMAPGVFRIRQEVRKGWVPFAMNLYALPGTDGLLFDAGSGTKGAVAHVARCLKDLERETGSRVRQILPSHAHWDHFSGASALADKRPMRVLLTEAMVPLVRTRACYRAAYREGTSALRPRAGALNEACRALGGRLIDEAFSLSMGIRAVTGPFSPLAVGDHLATDAGTWEVLAGPGHCDAHIMLWNAETGILLGGDNVLSHITTWLGPPRSDLIAYQKTLETIRELPGLRLILPAHGRPVTDPVKRTTQLIAHRKKRLTEIREKVEAAGPRGLTGRSLVRHYYPRMAPLKRSIAQGWIEATLLYLLQEGDVARTAEKGLWRYHPL</sequence>
<dbReference type="InterPro" id="IPR001279">
    <property type="entry name" value="Metallo-B-lactamas"/>
</dbReference>
<accession>A0A1G5JDH2</accession>
<dbReference type="Gene3D" id="1.10.10.10">
    <property type="entry name" value="Winged helix-like DNA-binding domain superfamily/Winged helix DNA-binding domain"/>
    <property type="match status" value="1"/>
</dbReference>
<dbReference type="STRING" id="419481.SAMN05216233_1292"/>
<dbReference type="SUPFAM" id="SSF56281">
    <property type="entry name" value="Metallo-hydrolase/oxidoreductase"/>
    <property type="match status" value="1"/>
</dbReference>
<protein>
    <submittedName>
        <fullName evidence="2">Glyoxylase, beta-lactamase superfamily II</fullName>
    </submittedName>
</protein>
<gene>
    <name evidence="2" type="ORF">SAMN05216233_1292</name>
</gene>
<dbReference type="Gene3D" id="3.60.15.10">
    <property type="entry name" value="Ribonuclease Z/Hydroxyacylglutathione hydrolase-like"/>
    <property type="match status" value="1"/>
</dbReference>
<name>A0A1G5JDH2_9BACT</name>
<dbReference type="PANTHER" id="PTHR23131:SF0">
    <property type="entry name" value="ENDORIBONUCLEASE LACTB2"/>
    <property type="match status" value="1"/>
</dbReference>
<dbReference type="PANTHER" id="PTHR23131">
    <property type="entry name" value="ENDORIBONUCLEASE LACTB2"/>
    <property type="match status" value="1"/>
</dbReference>
<dbReference type="RefSeq" id="WP_092215348.1">
    <property type="nucleotide sequence ID" value="NZ_FMUX01000029.1"/>
</dbReference>
<dbReference type="Proteomes" id="UP000198870">
    <property type="component" value="Unassembled WGS sequence"/>
</dbReference>
<dbReference type="InterPro" id="IPR050662">
    <property type="entry name" value="Sec-metab_biosynth-thioest"/>
</dbReference>
<dbReference type="InterPro" id="IPR036866">
    <property type="entry name" value="RibonucZ/Hydroxyglut_hydro"/>
</dbReference>